<name>A0A0B2S8T9_GLYSO</name>
<proteinExistence type="predicted"/>
<gene>
    <name evidence="1" type="ORF">glysoja_042252</name>
</gene>
<dbReference type="AlphaFoldDB" id="A0A0B2S8T9"/>
<sequence length="64" mass="7491">LSSDEKIGNRDHPNWLIQDFCEVISDCNLHDLPIEDYTYTWARRKGKANAIKKKLNRALATCDW</sequence>
<feature type="non-terminal residue" evidence="1">
    <location>
        <position position="1"/>
    </location>
</feature>
<dbReference type="EMBL" id="KN644924">
    <property type="protein sequence ID" value="KHN41620.1"/>
    <property type="molecule type" value="Genomic_DNA"/>
</dbReference>
<dbReference type="Proteomes" id="UP000053555">
    <property type="component" value="Unassembled WGS sequence"/>
</dbReference>
<evidence type="ECO:0000313" key="1">
    <source>
        <dbReference type="EMBL" id="KHN41620.1"/>
    </source>
</evidence>
<reference evidence="1" key="1">
    <citation type="submission" date="2014-07" db="EMBL/GenBank/DDBJ databases">
        <title>Identification of a novel salt tolerance gene in wild soybean by whole-genome sequencing.</title>
        <authorList>
            <person name="Lam H.-M."/>
            <person name="Qi X."/>
            <person name="Li M.-W."/>
            <person name="Liu X."/>
            <person name="Xie M."/>
            <person name="Ni M."/>
            <person name="Xu X."/>
        </authorList>
    </citation>
    <scope>NUCLEOTIDE SEQUENCE [LARGE SCALE GENOMIC DNA]</scope>
    <source>
        <tissue evidence="1">Root</tissue>
    </source>
</reference>
<accession>A0A0B2S8T9</accession>
<organism evidence="1">
    <name type="scientific">Glycine soja</name>
    <name type="common">Wild soybean</name>
    <dbReference type="NCBI Taxonomy" id="3848"/>
    <lineage>
        <taxon>Eukaryota</taxon>
        <taxon>Viridiplantae</taxon>
        <taxon>Streptophyta</taxon>
        <taxon>Embryophyta</taxon>
        <taxon>Tracheophyta</taxon>
        <taxon>Spermatophyta</taxon>
        <taxon>Magnoliopsida</taxon>
        <taxon>eudicotyledons</taxon>
        <taxon>Gunneridae</taxon>
        <taxon>Pentapetalae</taxon>
        <taxon>rosids</taxon>
        <taxon>fabids</taxon>
        <taxon>Fabales</taxon>
        <taxon>Fabaceae</taxon>
        <taxon>Papilionoideae</taxon>
        <taxon>50 kb inversion clade</taxon>
        <taxon>NPAAA clade</taxon>
        <taxon>indigoferoid/millettioid clade</taxon>
        <taxon>Phaseoleae</taxon>
        <taxon>Glycine</taxon>
        <taxon>Glycine subgen. Soja</taxon>
    </lineage>
</organism>
<protein>
    <submittedName>
        <fullName evidence="1">Uncharacterized protein</fullName>
    </submittedName>
</protein>
<feature type="non-terminal residue" evidence="1">
    <location>
        <position position="64"/>
    </location>
</feature>